<organism evidence="3 4">
    <name type="scientific">Desulfamplus magnetovallimortis</name>
    <dbReference type="NCBI Taxonomy" id="1246637"/>
    <lineage>
        <taxon>Bacteria</taxon>
        <taxon>Pseudomonadati</taxon>
        <taxon>Thermodesulfobacteriota</taxon>
        <taxon>Desulfobacteria</taxon>
        <taxon>Desulfobacterales</taxon>
        <taxon>Desulfobacteraceae</taxon>
        <taxon>Desulfamplus</taxon>
    </lineage>
</organism>
<dbReference type="SUPFAM" id="SSF53850">
    <property type="entry name" value="Periplasmic binding protein-like II"/>
    <property type="match status" value="1"/>
</dbReference>
<feature type="domain" description="Solute-binding protein family 3/N-terminal" evidence="2">
    <location>
        <begin position="30"/>
        <end position="263"/>
    </location>
</feature>
<protein>
    <submittedName>
        <fullName evidence="3">ABC-type amino acid transport/signal transduction systems, periplasmic component/domain</fullName>
    </submittedName>
</protein>
<dbReference type="PANTHER" id="PTHR35936">
    <property type="entry name" value="MEMBRANE-BOUND LYTIC MUREIN TRANSGLYCOSYLASE F"/>
    <property type="match status" value="1"/>
</dbReference>
<dbReference type="OrthoDB" id="5452509at2"/>
<evidence type="ECO:0000256" key="1">
    <source>
        <dbReference type="ARBA" id="ARBA00022729"/>
    </source>
</evidence>
<dbReference type="InterPro" id="IPR001638">
    <property type="entry name" value="Solute-binding_3/MltF_N"/>
</dbReference>
<dbReference type="AlphaFoldDB" id="A0A1W1HCX7"/>
<dbReference type="EMBL" id="FWEV01000135">
    <property type="protein sequence ID" value="SLM30320.1"/>
    <property type="molecule type" value="Genomic_DNA"/>
</dbReference>
<accession>A0A1W1HCX7</accession>
<name>A0A1W1HCX7_9BACT</name>
<dbReference type="STRING" id="1246637.MTBBW1_220012"/>
<gene>
    <name evidence="3" type="ORF">MTBBW1_220012</name>
</gene>
<proteinExistence type="predicted"/>
<dbReference type="Pfam" id="PF00497">
    <property type="entry name" value="SBP_bac_3"/>
    <property type="match status" value="1"/>
</dbReference>
<keyword evidence="4" id="KW-1185">Reference proteome</keyword>
<dbReference type="RefSeq" id="WP_080799310.1">
    <property type="nucleotide sequence ID" value="NZ_LT828540.1"/>
</dbReference>
<evidence type="ECO:0000313" key="4">
    <source>
        <dbReference type="Proteomes" id="UP000191931"/>
    </source>
</evidence>
<dbReference type="Proteomes" id="UP000191931">
    <property type="component" value="Unassembled WGS sequence"/>
</dbReference>
<reference evidence="3 4" key="1">
    <citation type="submission" date="2017-03" db="EMBL/GenBank/DDBJ databases">
        <authorList>
            <person name="Afonso C.L."/>
            <person name="Miller P.J."/>
            <person name="Scott M.A."/>
            <person name="Spackman E."/>
            <person name="Goraichik I."/>
            <person name="Dimitrov K.M."/>
            <person name="Suarez D.L."/>
            <person name="Swayne D.E."/>
        </authorList>
    </citation>
    <scope>NUCLEOTIDE SEQUENCE [LARGE SCALE GENOMIC DNA]</scope>
    <source>
        <strain evidence="3">PRJEB14757</strain>
    </source>
</reference>
<dbReference type="Gene3D" id="3.40.190.10">
    <property type="entry name" value="Periplasmic binding protein-like II"/>
    <property type="match status" value="2"/>
</dbReference>
<evidence type="ECO:0000259" key="2">
    <source>
        <dbReference type="Pfam" id="PF00497"/>
    </source>
</evidence>
<evidence type="ECO:0000313" key="3">
    <source>
        <dbReference type="EMBL" id="SLM30320.1"/>
    </source>
</evidence>
<dbReference type="PANTHER" id="PTHR35936:SF25">
    <property type="entry name" value="ABC TRANSPORTER SUBSTRATE-BINDING PROTEIN"/>
    <property type="match status" value="1"/>
</dbReference>
<keyword evidence="1" id="KW-0732">Signal</keyword>
<sequence>MKKIIYPITVFILLLSLFCLPVYSSEKIVKVATLDEYPPYCFPQKSKKGFNEIIPPGVDSANLQGYSWDVLRESFHAMGYTINLSIYPWKRAVYETSTGMDDIIFPMIKNPEREKTFSFSKESVDQVNFLIYVPLDSTIEWQGLDSLNGLTIGKIRGWNFGKKWDQATGFEKDDVTKIIQGFKMLDMGRIDGFAGYEINFDYALKNENWKTKYKKLPSFDASIEYVAGVKTNPGISIILDDFDLGKKKIIENGIFSDISRKWGVEEPPQNQNN</sequence>